<proteinExistence type="predicted"/>
<evidence type="ECO:0000313" key="1">
    <source>
        <dbReference type="EMBL" id="KAG2627012.1"/>
    </source>
</evidence>
<evidence type="ECO:0000313" key="2">
    <source>
        <dbReference type="Proteomes" id="UP000823388"/>
    </source>
</evidence>
<protein>
    <submittedName>
        <fullName evidence="1">Uncharacterized protein</fullName>
    </submittedName>
</protein>
<comment type="caution">
    <text evidence="1">The sequence shown here is derived from an EMBL/GenBank/DDBJ whole genome shotgun (WGS) entry which is preliminary data.</text>
</comment>
<dbReference type="EMBL" id="CM029041">
    <property type="protein sequence ID" value="KAG2627012.1"/>
    <property type="molecule type" value="Genomic_DNA"/>
</dbReference>
<reference evidence="1" key="1">
    <citation type="submission" date="2020-05" db="EMBL/GenBank/DDBJ databases">
        <title>WGS assembly of Panicum virgatum.</title>
        <authorList>
            <person name="Lovell J.T."/>
            <person name="Jenkins J."/>
            <person name="Shu S."/>
            <person name="Juenger T.E."/>
            <person name="Schmutz J."/>
        </authorList>
    </citation>
    <scope>NUCLEOTIDE SEQUENCE</scope>
    <source>
        <strain evidence="1">AP13</strain>
    </source>
</reference>
<name>A0A8T0URL1_PANVG</name>
<keyword evidence="2" id="KW-1185">Reference proteome</keyword>
<gene>
    <name evidence="1" type="ORF">PVAP13_3KG486155</name>
</gene>
<dbReference type="AlphaFoldDB" id="A0A8T0URL1"/>
<accession>A0A8T0URL1</accession>
<dbReference type="Proteomes" id="UP000823388">
    <property type="component" value="Chromosome 3K"/>
</dbReference>
<sequence length="116" mass="12958">MKFFRINQACQRVTPVASGDRRDRQNRTGIVMGKEVSFTEFRSELFIDVFSITASRLIPLGNTHCPTGPTLTHSTHAPSRHKSNTPFLLTRLHGLAAKQAPRACHSNAIHLVCKSY</sequence>
<organism evidence="1 2">
    <name type="scientific">Panicum virgatum</name>
    <name type="common">Blackwell switchgrass</name>
    <dbReference type="NCBI Taxonomy" id="38727"/>
    <lineage>
        <taxon>Eukaryota</taxon>
        <taxon>Viridiplantae</taxon>
        <taxon>Streptophyta</taxon>
        <taxon>Embryophyta</taxon>
        <taxon>Tracheophyta</taxon>
        <taxon>Spermatophyta</taxon>
        <taxon>Magnoliopsida</taxon>
        <taxon>Liliopsida</taxon>
        <taxon>Poales</taxon>
        <taxon>Poaceae</taxon>
        <taxon>PACMAD clade</taxon>
        <taxon>Panicoideae</taxon>
        <taxon>Panicodae</taxon>
        <taxon>Paniceae</taxon>
        <taxon>Panicinae</taxon>
        <taxon>Panicum</taxon>
        <taxon>Panicum sect. Hiantes</taxon>
    </lineage>
</organism>